<gene>
    <name evidence="2" type="ORF">DLM75_17335</name>
</gene>
<comment type="caution">
    <text evidence="2">The sequence shown here is derived from an EMBL/GenBank/DDBJ whole genome shotgun (WGS) entry which is preliminary data.</text>
</comment>
<proteinExistence type="predicted"/>
<dbReference type="Gene3D" id="3.40.630.30">
    <property type="match status" value="1"/>
</dbReference>
<accession>A0A396Z0S2</accession>
<dbReference type="NCBIfam" id="NF040501">
    <property type="entry name" value="resist_ArsN2"/>
    <property type="match status" value="1"/>
</dbReference>
<dbReference type="GO" id="GO:0016747">
    <property type="term" value="F:acyltransferase activity, transferring groups other than amino-acyl groups"/>
    <property type="evidence" value="ECO:0007669"/>
    <property type="project" value="InterPro"/>
</dbReference>
<dbReference type="CDD" id="cd04301">
    <property type="entry name" value="NAT_SF"/>
    <property type="match status" value="1"/>
</dbReference>
<dbReference type="InterPro" id="IPR000182">
    <property type="entry name" value="GNAT_dom"/>
</dbReference>
<dbReference type="PROSITE" id="PS51186">
    <property type="entry name" value="GNAT"/>
    <property type="match status" value="1"/>
</dbReference>
<reference evidence="3" key="1">
    <citation type="submission" date="2018-05" db="EMBL/GenBank/DDBJ databases">
        <title>Leptospira yasudae sp. nov. and Leptospira stimsonii sp. nov., two pathogenic species of the genus Leptospira isolated from environmental sources.</title>
        <authorList>
            <person name="Casanovas-Massana A."/>
            <person name="Hamond C."/>
            <person name="Santos L.A."/>
            <person name="Hacker K.P."/>
            <person name="Balassiano I."/>
            <person name="Medeiros M.A."/>
            <person name="Reis M.G."/>
            <person name="Ko A.I."/>
            <person name="Wunder E.A."/>
        </authorList>
    </citation>
    <scope>NUCLEOTIDE SEQUENCE [LARGE SCALE GENOMIC DNA]</scope>
    <source>
        <strain evidence="3">Yale</strain>
    </source>
</reference>
<evidence type="ECO:0000313" key="3">
    <source>
        <dbReference type="Proteomes" id="UP000265798"/>
    </source>
</evidence>
<evidence type="ECO:0000313" key="2">
    <source>
        <dbReference type="EMBL" id="RHX87268.1"/>
    </source>
</evidence>
<evidence type="ECO:0000259" key="1">
    <source>
        <dbReference type="PROSITE" id="PS51186"/>
    </source>
</evidence>
<name>A0A396Z0S2_9LEPT</name>
<feature type="domain" description="N-acetyltransferase" evidence="1">
    <location>
        <begin position="9"/>
        <end position="151"/>
    </location>
</feature>
<dbReference type="Proteomes" id="UP000265798">
    <property type="component" value="Unassembled WGS sequence"/>
</dbReference>
<protein>
    <recommendedName>
        <fullName evidence="1">N-acetyltransferase domain-containing protein</fullName>
    </recommendedName>
</protein>
<dbReference type="SUPFAM" id="SSF55729">
    <property type="entry name" value="Acyl-CoA N-acyltransferases (Nat)"/>
    <property type="match status" value="1"/>
</dbReference>
<organism evidence="2 3">
    <name type="scientific">Leptospira stimsonii</name>
    <dbReference type="NCBI Taxonomy" id="2202203"/>
    <lineage>
        <taxon>Bacteria</taxon>
        <taxon>Pseudomonadati</taxon>
        <taxon>Spirochaetota</taxon>
        <taxon>Spirochaetia</taxon>
        <taxon>Leptospirales</taxon>
        <taxon>Leptospiraceae</taxon>
        <taxon>Leptospira</taxon>
    </lineage>
</organism>
<sequence length="151" mass="17216">MLEKGNSVPKLEYFFHPNFENVLNLLQDNALPIEDLKTQDLNNFIGYGDQSELGAVIGLELHGESALLRSLVLKDSIRKQGIGTQLVHKIEERARLLRVKKIFLLTATARNFFIRLGYQEIERDSLPSEIKRTEEFTTLCPTSSSILMKIL</sequence>
<dbReference type="InterPro" id="IPR016181">
    <property type="entry name" value="Acyl_CoA_acyltransferase"/>
</dbReference>
<dbReference type="AlphaFoldDB" id="A0A396Z0S2"/>
<dbReference type="EMBL" id="QHCT01000005">
    <property type="protein sequence ID" value="RHX87268.1"/>
    <property type="molecule type" value="Genomic_DNA"/>
</dbReference>
<dbReference type="Pfam" id="PF13508">
    <property type="entry name" value="Acetyltransf_7"/>
    <property type="match status" value="1"/>
</dbReference>